<organism evidence="1 3">
    <name type="scientific">Candidatus Chlorohelix allophototropha</name>
    <dbReference type="NCBI Taxonomy" id="3003348"/>
    <lineage>
        <taxon>Bacteria</taxon>
        <taxon>Bacillati</taxon>
        <taxon>Chloroflexota</taxon>
        <taxon>Chloroflexia</taxon>
        <taxon>Candidatus Chloroheliales</taxon>
        <taxon>Candidatus Chloroheliaceae</taxon>
        <taxon>Candidatus Chlorohelix</taxon>
    </lineage>
</organism>
<dbReference type="EMBL" id="JACATZ010000001">
    <property type="protein sequence ID" value="NWJ44709.1"/>
    <property type="molecule type" value="Genomic_DNA"/>
</dbReference>
<reference evidence="2" key="2">
    <citation type="journal article" date="2024" name="Nature">
        <title>Anoxygenic phototroph of the Chloroflexota uses a type I reaction centre.</title>
        <authorList>
            <person name="Tsuji J.M."/>
            <person name="Shaw N.A."/>
            <person name="Nagashima S."/>
            <person name="Venkiteswaran J.J."/>
            <person name="Schiff S.L."/>
            <person name="Watanabe T."/>
            <person name="Fukui M."/>
            <person name="Hanada S."/>
            <person name="Tank M."/>
            <person name="Neufeld J.D."/>
        </authorList>
    </citation>
    <scope>NUCLEOTIDE SEQUENCE</scope>
    <source>
        <strain evidence="2">L227-S17</strain>
    </source>
</reference>
<dbReference type="AlphaFoldDB" id="A0A8T7LYY9"/>
<evidence type="ECO:0000313" key="1">
    <source>
        <dbReference type="EMBL" id="NWJ44709.1"/>
    </source>
</evidence>
<sequence>MGNNLQKLLEFGSDPLGAYLIDFPEDIAQQAGTLSAEFAGLCLQKNGFFAFESALHVFPVGNTLHTYNLQRWNSETLWRSEYSDMAEGFLFFAQDAFGEQFGLKDGYVWRFNPETGDSVQISSSLEEWAGLLLSDYEYETGYIFAHEWQNRKGRLLADHRILPLVPFVAGGKYELTNFYSENMVAGMKSRANLARQIRDLPNGSPIQIKFLEGN</sequence>
<dbReference type="EMBL" id="CP128399">
    <property type="protein sequence ID" value="WJW66597.1"/>
    <property type="molecule type" value="Genomic_DNA"/>
</dbReference>
<accession>A0A8T7LYY9</accession>
<proteinExistence type="predicted"/>
<keyword evidence="4" id="KW-1185">Reference proteome</keyword>
<evidence type="ECO:0000313" key="3">
    <source>
        <dbReference type="Proteomes" id="UP000521676"/>
    </source>
</evidence>
<evidence type="ECO:0000313" key="4">
    <source>
        <dbReference type="Proteomes" id="UP001431572"/>
    </source>
</evidence>
<gene>
    <name evidence="1" type="ORF">HXX08_02405</name>
    <name evidence="2" type="ORF">OZ401_002401</name>
</gene>
<evidence type="ECO:0000313" key="2">
    <source>
        <dbReference type="EMBL" id="WJW66597.1"/>
    </source>
</evidence>
<name>A0A8T7LYY9_9CHLR</name>
<dbReference type="Proteomes" id="UP001431572">
    <property type="component" value="Chromosome 1"/>
</dbReference>
<dbReference type="RefSeq" id="WP_341468485.1">
    <property type="nucleotide sequence ID" value="NZ_CP128399.1"/>
</dbReference>
<reference evidence="1 3" key="1">
    <citation type="submission" date="2020-06" db="EMBL/GenBank/DDBJ databases">
        <title>Anoxygenic phototrophic Chloroflexota member uses a Type I reaction center.</title>
        <authorList>
            <person name="Tsuji J.M."/>
            <person name="Shaw N.A."/>
            <person name="Nagashima S."/>
            <person name="Venkiteswaran J."/>
            <person name="Schiff S.L."/>
            <person name="Hanada S."/>
            <person name="Tank M."/>
            <person name="Neufeld J.D."/>
        </authorList>
    </citation>
    <scope>NUCLEOTIDE SEQUENCE [LARGE SCALE GENOMIC DNA]</scope>
    <source>
        <strain evidence="1">L227-S17</strain>
    </source>
</reference>
<protein>
    <submittedName>
        <fullName evidence="1">SMI1/KNR4 family protein</fullName>
    </submittedName>
</protein>
<dbReference type="Proteomes" id="UP000521676">
    <property type="component" value="Unassembled WGS sequence"/>
</dbReference>